<accession>A0A1J0WL85</accession>
<dbReference type="STRING" id="1917485.BOO69_17110"/>
<dbReference type="SUPFAM" id="SSF53448">
    <property type="entry name" value="Nucleotide-diphospho-sugar transferases"/>
    <property type="match status" value="1"/>
</dbReference>
<gene>
    <name evidence="1" type="ORF">BOO69_17110</name>
</gene>
<organism evidence="1 2">
    <name type="scientific">Sulfitobacter alexandrii</name>
    <dbReference type="NCBI Taxonomy" id="1917485"/>
    <lineage>
        <taxon>Bacteria</taxon>
        <taxon>Pseudomonadati</taxon>
        <taxon>Pseudomonadota</taxon>
        <taxon>Alphaproteobacteria</taxon>
        <taxon>Rhodobacterales</taxon>
        <taxon>Roseobacteraceae</taxon>
        <taxon>Sulfitobacter</taxon>
    </lineage>
</organism>
<evidence type="ECO:0000313" key="2">
    <source>
        <dbReference type="Proteomes" id="UP000181897"/>
    </source>
</evidence>
<sequence>MLIRTVLDCRPDSPKYLCGVLLLSASWARRVAPTAPLEVLLIGDPPETLLGFFAKMGVRWQMVNPDPELAFVPTGNTLLGAEARGEEERILLVDNDICFLSDVKPLLAIPPNRMAGAPAGNVRVTEAQWAEIESALDLAPLRHLWTETQSQMAALQSDDVEIRQNTHTYVNGGVLLLPQDDAFVATWRDHLLRIAAHFRGHPLRSKAVLESNMAGLATAIGAHGDFQWLPDGMNCRHRSLLLNVLPLEEIDILHMTGGPATEGDFPPDSHVSAYVAGYWQTRVMDKLTLLETAHGPRAFAEATDTVRAIMAETADLIRAYDLDAVMAMILEERRGAR</sequence>
<name>A0A1J0WL85_9RHOB</name>
<evidence type="ECO:0000313" key="1">
    <source>
        <dbReference type="EMBL" id="APE44934.1"/>
    </source>
</evidence>
<proteinExistence type="predicted"/>
<protein>
    <submittedName>
        <fullName evidence="1">Uncharacterized protein</fullName>
    </submittedName>
</protein>
<dbReference type="RefSeq" id="WP_071973280.1">
    <property type="nucleotide sequence ID" value="NZ_CP018076.1"/>
</dbReference>
<dbReference type="KEGG" id="suam:BOO69_17110"/>
<dbReference type="Proteomes" id="UP000181897">
    <property type="component" value="Chromosome"/>
</dbReference>
<keyword evidence="2" id="KW-1185">Reference proteome</keyword>
<reference evidence="1 2" key="1">
    <citation type="submission" date="2016-11" db="EMBL/GenBank/DDBJ databases">
        <title>Complete genome sequence of Sulfitobacter sp. AM1-D1, a toxic bacteria associated with marine dinoflagellate Alexandrium minutum in East China Sea.</title>
        <authorList>
            <person name="Yang Q."/>
            <person name="Zhang X."/>
            <person name="Tian X."/>
        </authorList>
    </citation>
    <scope>NUCLEOTIDE SEQUENCE [LARGE SCALE GENOMIC DNA]</scope>
    <source>
        <strain evidence="1 2">AM1-D1</strain>
    </source>
</reference>
<dbReference type="InterPro" id="IPR029044">
    <property type="entry name" value="Nucleotide-diphossugar_trans"/>
</dbReference>
<dbReference type="EMBL" id="CP018076">
    <property type="protein sequence ID" value="APE44934.1"/>
    <property type="molecule type" value="Genomic_DNA"/>
</dbReference>
<dbReference type="AlphaFoldDB" id="A0A1J0WL85"/>